<dbReference type="Gene3D" id="2.40.170.20">
    <property type="entry name" value="TonB-dependent receptor, beta-barrel domain"/>
    <property type="match status" value="1"/>
</dbReference>
<keyword evidence="4 8" id="KW-0812">Transmembrane</keyword>
<evidence type="ECO:0000313" key="14">
    <source>
        <dbReference type="Proteomes" id="UP000500767"/>
    </source>
</evidence>
<feature type="domain" description="TonB-dependent receptor-like beta-barrel" evidence="11">
    <location>
        <begin position="309"/>
        <end position="795"/>
    </location>
</feature>
<evidence type="ECO:0000256" key="9">
    <source>
        <dbReference type="RuleBase" id="RU003357"/>
    </source>
</evidence>
<evidence type="ECO:0000256" key="7">
    <source>
        <dbReference type="ARBA" id="ARBA00023237"/>
    </source>
</evidence>
<keyword evidence="14" id="KW-1185">Reference proteome</keyword>
<evidence type="ECO:0000256" key="5">
    <source>
        <dbReference type="ARBA" id="ARBA00023077"/>
    </source>
</evidence>
<dbReference type="Pfam" id="PF07715">
    <property type="entry name" value="Plug"/>
    <property type="match status" value="1"/>
</dbReference>
<dbReference type="KEGG" id="lck:HN018_01195"/>
<reference evidence="13 14" key="1">
    <citation type="journal article" date="2014" name="World J. Microbiol. Biotechnol.">
        <title>Biodiversity and physiological characteristics of Antarctic and Arctic lichens-associated bacteria.</title>
        <authorList>
            <person name="Lee Y.M."/>
            <person name="Kim E.H."/>
            <person name="Lee H.K."/>
            <person name="Hong S.G."/>
        </authorList>
    </citation>
    <scope>NUCLEOTIDE SEQUENCE [LARGE SCALE GENOMIC DNA]</scope>
    <source>
        <strain evidence="13 14">PAMC 26569</strain>
    </source>
</reference>
<evidence type="ECO:0000256" key="2">
    <source>
        <dbReference type="ARBA" id="ARBA00022448"/>
    </source>
</evidence>
<dbReference type="RefSeq" id="WP_171832816.1">
    <property type="nucleotide sequence ID" value="NZ_CP053708.1"/>
</dbReference>
<keyword evidence="2 8" id="KW-0813">Transport</keyword>
<dbReference type="InterPro" id="IPR000531">
    <property type="entry name" value="Beta-barrel_TonB"/>
</dbReference>
<dbReference type="InterPro" id="IPR039426">
    <property type="entry name" value="TonB-dep_rcpt-like"/>
</dbReference>
<dbReference type="Pfam" id="PF00593">
    <property type="entry name" value="TonB_dep_Rec_b-barrel"/>
    <property type="match status" value="1"/>
</dbReference>
<proteinExistence type="inferred from homology"/>
<feature type="domain" description="TonB-dependent receptor plug" evidence="12">
    <location>
        <begin position="73"/>
        <end position="193"/>
    </location>
</feature>
<dbReference type="CDD" id="cd01347">
    <property type="entry name" value="ligand_gated_channel"/>
    <property type="match status" value="1"/>
</dbReference>
<evidence type="ECO:0000256" key="10">
    <source>
        <dbReference type="SAM" id="SignalP"/>
    </source>
</evidence>
<evidence type="ECO:0000256" key="8">
    <source>
        <dbReference type="PROSITE-ProRule" id="PRU01360"/>
    </source>
</evidence>
<evidence type="ECO:0000259" key="12">
    <source>
        <dbReference type="Pfam" id="PF07715"/>
    </source>
</evidence>
<accession>A0A6M8H876</accession>
<name>A0A6M8H876_9PROT</name>
<evidence type="ECO:0000256" key="3">
    <source>
        <dbReference type="ARBA" id="ARBA00022452"/>
    </source>
</evidence>
<comment type="similarity">
    <text evidence="8 9">Belongs to the TonB-dependent receptor family.</text>
</comment>
<dbReference type="AlphaFoldDB" id="A0A6M8H876"/>
<sequence length="840" mass="90420">MTKRRTHHRYDRHLLRVGLTLSLPVLPIGAAYAQTIGTQQATAPGPSSTATAVTDVNEAIVVTGARGVRRSVASSSTPIDVVTSKDLRSTGKSGLQEALSDLLPSFALPSQAGGNISSIVRTATIRGLDSDQVLVLVNGKRRHVSSVVNVSGTVNTGSQAVDLNLIPIAAIDHIEILRDGAAAQYGSDAIAGVINIILKSGDHGGSAYASSGIYGEGDGITWQTDDDIGFKLGQDGFIHLSYEGVRQDHTGRALTSTLPYYYAGDPRNSLPHRVTYSGYGQPEQRTQSIAVNLEKPITPGITFYGFGTYAHNEGVQWENFRQPAANDAVLAIFPNGYQPREDITQDDVSATVGFKGADLFGWKWDLSSTYGRNYANIQTLNTVNSTYGVNSPTQFRDGAWEATEITNDFDVTRAFNLPVLAAPLNVAAGLEQRIDSYRIIAGEPSSYLNGGVPILTGPNAGKFLNTPGAQSQAGFLPSQTANLWRNNVGGYIDLETKLLPQWQVGAAGRFEHYDDFGNNKIGKVSTRYEVTKWLALRGAISNGFRAPSLGEEGYQAQNTSFYKGVPYNSVNLPVYSAGAQALGAQALRPETSIDYSAGFVLKPMHRMTVTVDGYQIGIANRIVESGYIGLSPGGTLDPGVASLLKGIGVEGVGAARYFLNGARTRTRGLDIVADYRSDFQNYGRVLWTAGLNLNETQILGLSTLARSTVFGTQVLDKTAQHNLTETNPKNNLALGINYTLGRLNIVLREHRWGSLVATSTVTGGDSFLSPHWTTDLDAGYMVLQRLRVSIGAQNLFNAYPDRTNSLNFSSNTFNGAQIYNANSPYGISGGFYYIHANYNF</sequence>
<keyword evidence="13" id="KW-0675">Receptor</keyword>
<dbReference type="SUPFAM" id="SSF56935">
    <property type="entry name" value="Porins"/>
    <property type="match status" value="1"/>
</dbReference>
<dbReference type="GO" id="GO:0009279">
    <property type="term" value="C:cell outer membrane"/>
    <property type="evidence" value="ECO:0007669"/>
    <property type="project" value="UniProtKB-SubCell"/>
</dbReference>
<dbReference type="InterPro" id="IPR012910">
    <property type="entry name" value="Plug_dom"/>
</dbReference>
<dbReference type="PANTHER" id="PTHR47234">
    <property type="match status" value="1"/>
</dbReference>
<feature type="chain" id="PRO_5026695598" evidence="10">
    <location>
        <begin position="34"/>
        <end position="840"/>
    </location>
</feature>
<dbReference type="EMBL" id="CP053708">
    <property type="protein sequence ID" value="QKE88853.1"/>
    <property type="molecule type" value="Genomic_DNA"/>
</dbReference>
<evidence type="ECO:0000256" key="4">
    <source>
        <dbReference type="ARBA" id="ARBA00022692"/>
    </source>
</evidence>
<protein>
    <submittedName>
        <fullName evidence="13">TonB-dependent receptor</fullName>
    </submittedName>
</protein>
<keyword evidence="10" id="KW-0732">Signal</keyword>
<keyword evidence="6 8" id="KW-0472">Membrane</keyword>
<gene>
    <name evidence="13" type="ORF">HN018_01195</name>
</gene>
<evidence type="ECO:0000256" key="1">
    <source>
        <dbReference type="ARBA" id="ARBA00004571"/>
    </source>
</evidence>
<organism evidence="13 14">
    <name type="scientific">Lichenicola cladoniae</name>
    <dbReference type="NCBI Taxonomy" id="1484109"/>
    <lineage>
        <taxon>Bacteria</taxon>
        <taxon>Pseudomonadati</taxon>
        <taxon>Pseudomonadota</taxon>
        <taxon>Alphaproteobacteria</taxon>
        <taxon>Acetobacterales</taxon>
        <taxon>Acetobacteraceae</taxon>
        <taxon>Lichenicola</taxon>
    </lineage>
</organism>
<dbReference type="InterPro" id="IPR037066">
    <property type="entry name" value="Plug_dom_sf"/>
</dbReference>
<feature type="signal peptide" evidence="10">
    <location>
        <begin position="1"/>
        <end position="33"/>
    </location>
</feature>
<keyword evidence="7 8" id="KW-0998">Cell outer membrane</keyword>
<evidence type="ECO:0000313" key="13">
    <source>
        <dbReference type="EMBL" id="QKE88853.1"/>
    </source>
</evidence>
<dbReference type="PROSITE" id="PS52016">
    <property type="entry name" value="TONB_DEPENDENT_REC_3"/>
    <property type="match status" value="1"/>
</dbReference>
<evidence type="ECO:0000259" key="11">
    <source>
        <dbReference type="Pfam" id="PF00593"/>
    </source>
</evidence>
<keyword evidence="5 9" id="KW-0798">TonB box</keyword>
<dbReference type="InterPro" id="IPR036942">
    <property type="entry name" value="Beta-barrel_TonB_sf"/>
</dbReference>
<dbReference type="Proteomes" id="UP000500767">
    <property type="component" value="Chromosome"/>
</dbReference>
<keyword evidence="3 8" id="KW-1134">Transmembrane beta strand</keyword>
<comment type="subcellular location">
    <subcellularLocation>
        <location evidence="1 8">Cell outer membrane</location>
        <topology evidence="1 8">Multi-pass membrane protein</topology>
    </subcellularLocation>
</comment>
<evidence type="ECO:0000256" key="6">
    <source>
        <dbReference type="ARBA" id="ARBA00023136"/>
    </source>
</evidence>
<dbReference type="PANTHER" id="PTHR47234:SF3">
    <property type="entry name" value="SECRETIN_TONB SHORT N-TERMINAL DOMAIN-CONTAINING PROTEIN"/>
    <property type="match status" value="1"/>
</dbReference>
<dbReference type="Gene3D" id="2.170.130.10">
    <property type="entry name" value="TonB-dependent receptor, plug domain"/>
    <property type="match status" value="1"/>
</dbReference>